<reference evidence="1" key="1">
    <citation type="journal article" date="2021" name="Proc. Natl. Acad. Sci. U.S.A.">
        <title>A Catalog of Tens of Thousands of Viruses from Human Metagenomes Reveals Hidden Associations with Chronic Diseases.</title>
        <authorList>
            <person name="Tisza M.J."/>
            <person name="Buck C.B."/>
        </authorList>
    </citation>
    <scope>NUCLEOTIDE SEQUENCE</scope>
    <source>
        <strain evidence="1">Ct1Tj2</strain>
    </source>
</reference>
<dbReference type="EMBL" id="BK015238">
    <property type="protein sequence ID" value="DAD97355.1"/>
    <property type="molecule type" value="Genomic_DNA"/>
</dbReference>
<proteinExistence type="predicted"/>
<organism evidence="1">
    <name type="scientific">Siphoviridae sp. ct1Tj2</name>
    <dbReference type="NCBI Taxonomy" id="2826271"/>
    <lineage>
        <taxon>Viruses</taxon>
        <taxon>Duplodnaviria</taxon>
        <taxon>Heunggongvirae</taxon>
        <taxon>Uroviricota</taxon>
        <taxon>Caudoviricetes</taxon>
    </lineage>
</organism>
<name>A0A8S5NTH4_9CAUD</name>
<evidence type="ECO:0000313" key="1">
    <source>
        <dbReference type="EMBL" id="DAD97355.1"/>
    </source>
</evidence>
<sequence length="154" mass="17218">MNFNYDIKFTDNTPRLHEALDSWAERVLTIWGMKVQDYAQLLVPTGTADSTGIEGYVGGALKQSLTFALDLAKKTVTIGSNLFYSVYAELGTGVHATNGNGRKTPWVWKDFNGKWHFTRGMRAANEGKGFLRPAVEEHIDELQEIAVEEAHKEV</sequence>
<evidence type="ECO:0008006" key="2">
    <source>
        <dbReference type="Google" id="ProtNLM"/>
    </source>
</evidence>
<protein>
    <recommendedName>
        <fullName evidence="2">HK97 gp10 family phage protein</fullName>
    </recommendedName>
</protein>
<accession>A0A8S5NTH4</accession>